<dbReference type="SUPFAM" id="SSF55048">
    <property type="entry name" value="Probable ACP-binding domain of malonyl-CoA ACP transacylase"/>
    <property type="match status" value="1"/>
</dbReference>
<proteinExistence type="predicted"/>
<dbReference type="InterPro" id="IPR009081">
    <property type="entry name" value="PP-bd_ACP"/>
</dbReference>
<dbReference type="InterPro" id="IPR049551">
    <property type="entry name" value="PKS_DH_C"/>
</dbReference>
<dbReference type="Pfam" id="PF14765">
    <property type="entry name" value="PS-DH"/>
    <property type="match status" value="1"/>
</dbReference>
<dbReference type="PANTHER" id="PTHR45681">
    <property type="entry name" value="POLYKETIDE SYNTHASE 44-RELATED"/>
    <property type="match status" value="1"/>
</dbReference>
<feature type="active site" description="Proton acceptor; for dehydratase activity" evidence="5">
    <location>
        <position position="944"/>
    </location>
</feature>
<dbReference type="Pfam" id="PF00109">
    <property type="entry name" value="ketoacyl-synt"/>
    <property type="match status" value="1"/>
</dbReference>
<reference evidence="10" key="1">
    <citation type="journal article" date="2011" name="Genome Biol.">
        <title>Comparative genomics of the social amoebae Dictyostelium discoideum and Dictyostelium purpureum.</title>
        <authorList>
            <consortium name="US DOE Joint Genome Institute (JGI-PGF)"/>
            <person name="Sucgang R."/>
            <person name="Kuo A."/>
            <person name="Tian X."/>
            <person name="Salerno W."/>
            <person name="Parikh A."/>
            <person name="Feasley C.L."/>
            <person name="Dalin E."/>
            <person name="Tu H."/>
            <person name="Huang E."/>
            <person name="Barry K."/>
            <person name="Lindquist E."/>
            <person name="Shapiro H."/>
            <person name="Bruce D."/>
            <person name="Schmutz J."/>
            <person name="Salamov A."/>
            <person name="Fey P."/>
            <person name="Gaudet P."/>
            <person name="Anjard C."/>
            <person name="Babu M.M."/>
            <person name="Basu S."/>
            <person name="Bushmanova Y."/>
            <person name="van der Wel H."/>
            <person name="Katoh-Kurasawa M."/>
            <person name="Dinh C."/>
            <person name="Coutinho P.M."/>
            <person name="Saito T."/>
            <person name="Elias M."/>
            <person name="Schaap P."/>
            <person name="Kay R.R."/>
            <person name="Henrissat B."/>
            <person name="Eichinger L."/>
            <person name="Rivero F."/>
            <person name="Putnam N.H."/>
            <person name="West C.M."/>
            <person name="Loomis W.F."/>
            <person name="Chisholm R.L."/>
            <person name="Shaulsky G."/>
            <person name="Strassmann J.E."/>
            <person name="Queller D.C."/>
            <person name="Kuspa A."/>
            <person name="Grigoriev I.V."/>
        </authorList>
    </citation>
    <scope>NUCLEOTIDE SEQUENCE [LARGE SCALE GENOMIC DNA]</scope>
    <source>
        <strain evidence="10">QSDP1</strain>
    </source>
</reference>
<gene>
    <name evidence="9" type="ORF">DICPUDRAFT_157297</name>
</gene>
<dbReference type="CDD" id="cd00833">
    <property type="entry name" value="PKS"/>
    <property type="match status" value="1"/>
</dbReference>
<dbReference type="InterPro" id="IPR001227">
    <property type="entry name" value="Ac_transferase_dom_sf"/>
</dbReference>
<feature type="domain" description="Carrier" evidence="6">
    <location>
        <begin position="2434"/>
        <end position="2511"/>
    </location>
</feature>
<dbReference type="InterPro" id="IPR014043">
    <property type="entry name" value="Acyl_transferase_dom"/>
</dbReference>
<dbReference type="CDD" id="cd05195">
    <property type="entry name" value="enoyl_red"/>
    <property type="match status" value="1"/>
</dbReference>
<dbReference type="InterPro" id="IPR013968">
    <property type="entry name" value="PKS_KR"/>
</dbReference>
<dbReference type="InterPro" id="IPR036736">
    <property type="entry name" value="ACP-like_sf"/>
</dbReference>
<name>F0ZYS0_DICPU</name>
<dbReference type="SUPFAM" id="SSF51735">
    <property type="entry name" value="NAD(P)-binding Rossmann-fold domains"/>
    <property type="match status" value="3"/>
</dbReference>
<dbReference type="InterPro" id="IPR018201">
    <property type="entry name" value="Ketoacyl_synth_AS"/>
</dbReference>
<dbReference type="InParanoid" id="F0ZYS0"/>
<dbReference type="SUPFAM" id="SSF53335">
    <property type="entry name" value="S-adenosyl-L-methionine-dependent methyltransferases"/>
    <property type="match status" value="1"/>
</dbReference>
<comment type="cofactor">
    <cofactor evidence="1">
        <name>pantetheine 4'-phosphate</name>
        <dbReference type="ChEBI" id="CHEBI:47942"/>
    </cofactor>
</comment>
<dbReference type="EMBL" id="GL871291">
    <property type="protein sequence ID" value="EGC30912.1"/>
    <property type="molecule type" value="Genomic_DNA"/>
</dbReference>
<dbReference type="InterPro" id="IPR014031">
    <property type="entry name" value="Ketoacyl_synth_C"/>
</dbReference>
<dbReference type="OMA" id="CFRYMQK"/>
<keyword evidence="10" id="KW-1185">Reference proteome</keyword>
<evidence type="ECO:0000256" key="5">
    <source>
        <dbReference type="PROSITE-ProRule" id="PRU01363"/>
    </source>
</evidence>
<dbReference type="GO" id="GO:0004315">
    <property type="term" value="F:3-oxoacyl-[acyl-carrier-protein] synthase activity"/>
    <property type="evidence" value="ECO:0007669"/>
    <property type="project" value="InterPro"/>
</dbReference>
<evidence type="ECO:0000259" key="6">
    <source>
        <dbReference type="PROSITE" id="PS50075"/>
    </source>
</evidence>
<dbReference type="CDD" id="cd02440">
    <property type="entry name" value="AdoMet_MTases"/>
    <property type="match status" value="1"/>
</dbReference>
<keyword evidence="4" id="KW-0808">Transferase</keyword>
<evidence type="ECO:0000259" key="8">
    <source>
        <dbReference type="PROSITE" id="PS52019"/>
    </source>
</evidence>
<feature type="active site" description="Proton donor; for dehydratase activity" evidence="5">
    <location>
        <position position="1119"/>
    </location>
</feature>
<dbReference type="GO" id="GO:0016491">
    <property type="term" value="F:oxidoreductase activity"/>
    <property type="evidence" value="ECO:0007669"/>
    <property type="project" value="InterPro"/>
</dbReference>
<feature type="domain" description="PKS/mFAS DH" evidence="8">
    <location>
        <begin position="910"/>
        <end position="1204"/>
    </location>
</feature>
<dbReference type="Gene3D" id="3.90.180.10">
    <property type="entry name" value="Medium-chain alcohol dehydrogenases, catalytic domain"/>
    <property type="match status" value="1"/>
</dbReference>
<dbReference type="SMART" id="SM00825">
    <property type="entry name" value="PKS_KS"/>
    <property type="match status" value="1"/>
</dbReference>
<dbReference type="InterPro" id="IPR020841">
    <property type="entry name" value="PKS_Beta-ketoAc_synthase_dom"/>
</dbReference>
<dbReference type="KEGG" id="dpp:DICPUDRAFT_157297"/>
<dbReference type="InterPro" id="IPR049900">
    <property type="entry name" value="PKS_mFAS_DH"/>
</dbReference>
<dbReference type="InterPro" id="IPR032821">
    <property type="entry name" value="PKS_assoc"/>
</dbReference>
<dbReference type="Pfam" id="PF02801">
    <property type="entry name" value="Ketoacyl-synt_C"/>
    <property type="match status" value="1"/>
</dbReference>
<dbReference type="Gene3D" id="3.40.47.10">
    <property type="match status" value="1"/>
</dbReference>
<dbReference type="Gene3D" id="3.10.129.110">
    <property type="entry name" value="Polyketide synthase dehydratase"/>
    <property type="match status" value="1"/>
</dbReference>
<dbReference type="FunCoup" id="F0ZYS0">
    <property type="interactions" value="13"/>
</dbReference>
<evidence type="ECO:0000256" key="4">
    <source>
        <dbReference type="ARBA" id="ARBA00022679"/>
    </source>
</evidence>
<dbReference type="InterPro" id="IPR016039">
    <property type="entry name" value="Thiolase-like"/>
</dbReference>
<dbReference type="eggNOG" id="KOG1202">
    <property type="taxonomic scope" value="Eukaryota"/>
</dbReference>
<dbReference type="eggNOG" id="KOG1178">
    <property type="taxonomic scope" value="Eukaryota"/>
</dbReference>
<dbReference type="RefSeq" id="XP_003292562.1">
    <property type="nucleotide sequence ID" value="XM_003292514.1"/>
</dbReference>
<dbReference type="Gene3D" id="3.40.50.150">
    <property type="entry name" value="Vaccinia Virus protein VP39"/>
    <property type="match status" value="1"/>
</dbReference>
<dbReference type="InterPro" id="IPR036291">
    <property type="entry name" value="NAD(P)-bd_dom_sf"/>
</dbReference>
<dbReference type="Pfam" id="PF16197">
    <property type="entry name" value="KAsynt_C_assoc"/>
    <property type="match status" value="1"/>
</dbReference>
<dbReference type="GeneID" id="10508440"/>
<evidence type="ECO:0000259" key="7">
    <source>
        <dbReference type="PROSITE" id="PS52004"/>
    </source>
</evidence>
<dbReference type="CDD" id="cd08954">
    <property type="entry name" value="KR_1_FAS_SDR_x"/>
    <property type="match status" value="1"/>
</dbReference>
<dbReference type="InterPro" id="IPR050444">
    <property type="entry name" value="Polyketide_Synthase"/>
</dbReference>
<dbReference type="InterPro" id="IPR013154">
    <property type="entry name" value="ADH-like_N"/>
</dbReference>
<evidence type="ECO:0000256" key="3">
    <source>
        <dbReference type="ARBA" id="ARBA00022553"/>
    </source>
</evidence>
<dbReference type="InterPro" id="IPR010080">
    <property type="entry name" value="Thioester_reductase-like_dom"/>
</dbReference>
<dbReference type="SMART" id="SM00829">
    <property type="entry name" value="PKS_ER"/>
    <property type="match status" value="1"/>
</dbReference>
<dbReference type="InterPro" id="IPR029063">
    <property type="entry name" value="SAM-dependent_MTases_sf"/>
</dbReference>
<dbReference type="Gene3D" id="3.40.50.720">
    <property type="entry name" value="NAD(P)-binding Rossmann-like Domain"/>
    <property type="match status" value="3"/>
</dbReference>
<feature type="domain" description="Ketosynthase family 3 (KS3)" evidence="7">
    <location>
        <begin position="10"/>
        <end position="434"/>
    </location>
</feature>
<dbReference type="InterPro" id="IPR014030">
    <property type="entry name" value="Ketoacyl_synth_N"/>
</dbReference>
<dbReference type="PROSITE" id="PS52004">
    <property type="entry name" value="KS3_2"/>
    <property type="match status" value="1"/>
</dbReference>
<dbReference type="InterPro" id="IPR020843">
    <property type="entry name" value="ER"/>
</dbReference>
<dbReference type="Gene3D" id="3.40.366.10">
    <property type="entry name" value="Malonyl-Coenzyme A Acyl Carrier Protein, domain 2"/>
    <property type="match status" value="1"/>
</dbReference>
<dbReference type="InterPro" id="IPR011032">
    <property type="entry name" value="GroES-like_sf"/>
</dbReference>
<dbReference type="InterPro" id="IPR013120">
    <property type="entry name" value="FAR_NAD-bd"/>
</dbReference>
<keyword evidence="3" id="KW-0597">Phosphoprotein</keyword>
<dbReference type="InterPro" id="IPR013217">
    <property type="entry name" value="Methyltransf_12"/>
</dbReference>
<dbReference type="SUPFAM" id="SSF53901">
    <property type="entry name" value="Thiolase-like"/>
    <property type="match status" value="1"/>
</dbReference>
<evidence type="ECO:0000313" key="9">
    <source>
        <dbReference type="EMBL" id="EGC30912.1"/>
    </source>
</evidence>
<evidence type="ECO:0000256" key="2">
    <source>
        <dbReference type="ARBA" id="ARBA00022450"/>
    </source>
</evidence>
<dbReference type="Proteomes" id="UP000001064">
    <property type="component" value="Unassembled WGS sequence"/>
</dbReference>
<accession>F0ZYS0</accession>
<dbReference type="PANTHER" id="PTHR45681:SF5">
    <property type="entry name" value="POLYKETIDE SYNTHASE 27-RELATED"/>
    <property type="match status" value="1"/>
</dbReference>
<dbReference type="SUPFAM" id="SSF47336">
    <property type="entry name" value="ACP-like"/>
    <property type="match status" value="1"/>
</dbReference>
<dbReference type="InterPro" id="IPR042104">
    <property type="entry name" value="PKS_dehydratase_sf"/>
</dbReference>
<evidence type="ECO:0000256" key="1">
    <source>
        <dbReference type="ARBA" id="ARBA00001957"/>
    </source>
</evidence>
<feature type="region of interest" description="N-terminal hotdog fold" evidence="5">
    <location>
        <begin position="910"/>
        <end position="1032"/>
    </location>
</feature>
<dbReference type="InterPro" id="IPR016036">
    <property type="entry name" value="Malonyl_transacylase_ACP-bd"/>
</dbReference>
<dbReference type="Pfam" id="PF08242">
    <property type="entry name" value="Methyltransf_12"/>
    <property type="match status" value="1"/>
</dbReference>
<evidence type="ECO:0000313" key="10">
    <source>
        <dbReference type="Proteomes" id="UP000001064"/>
    </source>
</evidence>
<dbReference type="Pfam" id="PF00698">
    <property type="entry name" value="Acyl_transf_1"/>
    <property type="match status" value="1"/>
</dbReference>
<dbReference type="Pfam" id="PF07993">
    <property type="entry name" value="NAD_binding_4"/>
    <property type="match status" value="1"/>
</dbReference>
<dbReference type="InterPro" id="IPR016035">
    <property type="entry name" value="Acyl_Trfase/lysoPLipase"/>
</dbReference>
<dbReference type="PROSITE" id="PS52019">
    <property type="entry name" value="PKS_MFAS_DH"/>
    <property type="match status" value="1"/>
</dbReference>
<keyword evidence="2" id="KW-0596">Phosphopantetheine</keyword>
<dbReference type="FunFam" id="3.40.47.10:FF:000091">
    <property type="entry name" value="Probable polyketide synthase 32"/>
    <property type="match status" value="1"/>
</dbReference>
<dbReference type="SMART" id="SM00822">
    <property type="entry name" value="PKS_KR"/>
    <property type="match status" value="1"/>
</dbReference>
<dbReference type="Pfam" id="PF08659">
    <property type="entry name" value="KR"/>
    <property type="match status" value="1"/>
</dbReference>
<dbReference type="PROSITE" id="PS50075">
    <property type="entry name" value="CARRIER"/>
    <property type="match status" value="1"/>
</dbReference>
<dbReference type="Gene3D" id="1.10.1200.10">
    <property type="entry name" value="ACP-like"/>
    <property type="match status" value="1"/>
</dbReference>
<dbReference type="OrthoDB" id="329835at2759"/>
<dbReference type="Gene3D" id="3.30.70.3290">
    <property type="match status" value="1"/>
</dbReference>
<dbReference type="Pfam" id="PF13602">
    <property type="entry name" value="ADH_zinc_N_2"/>
    <property type="match status" value="1"/>
</dbReference>
<organism evidence="9 10">
    <name type="scientific">Dictyostelium purpureum</name>
    <name type="common">Slime mold</name>
    <dbReference type="NCBI Taxonomy" id="5786"/>
    <lineage>
        <taxon>Eukaryota</taxon>
        <taxon>Amoebozoa</taxon>
        <taxon>Evosea</taxon>
        <taxon>Eumycetozoa</taxon>
        <taxon>Dictyostelia</taxon>
        <taxon>Dictyosteliales</taxon>
        <taxon>Dictyosteliaceae</taxon>
        <taxon>Dictyostelium</taxon>
    </lineage>
</organism>
<dbReference type="Pfam" id="PF23297">
    <property type="entry name" value="ACP_SdgA_C"/>
    <property type="match status" value="1"/>
</dbReference>
<protein>
    <submittedName>
        <fullName evidence="9">Uncharacterized protein</fullName>
    </submittedName>
</protein>
<dbReference type="InterPro" id="IPR057326">
    <property type="entry name" value="KR_dom"/>
</dbReference>
<sequence>MGSIKNNSSDAEIAVIGIGFRVPSGSLSKSISKTNQLWDSLVNGFDGIAETSERWSDNYSIAGDIISKYAGLIPLDEWKSFDPVFFGINPSDDNVSSIDPQQRLILKCTWEALEDAAIDPLTLRGSNTSTFIGSSTIDYNNLNKSPFEIQSNIFGSTTHSMANRISFHFDFRGESLTIDTACSSSLNAINLGYKSIKDGTSNVSIVGGVNLILDPNISKSFSQLGILSPTGKCHSFSSDADGYVRSEGVGVVVLKSLKQAIKDGNNIYCVINGSSSNVDGSYDKANFYQPSKSSQYENIKSAIKSTNGLVNASDIDYFECHGTGTPTGDPIELEGISKVFSESNKKILIGSIKSNIGHSEASSGVMALIKCCVMYKNKSFVQNINFKSPNPDIKFDEWRLKVVNELTPFVKKNTVMAINNFGITGSNCCIILSEYNQDIVQNEYIENKKYLIPFSSNSSISSDNYKQMVNKQQGTLDFNEFVNSQIKYKSTSLAQRSVIIASNWDELNDKQNEIKSSSKSNTLSNITVKNKNPFTVFVLCGQGSQYNKMGLELYENEPIYKQWVDKFDAELFKYYGYSVLEKLRSIDDKDMISIHEPILAQPSNVMIQVSLFELYKHWGIKADLIVGHSLGEVSSPYCSGMIDFETLCYLVYHRSVAQNRTTGTGRMLSINISAEEYIKNYSSKFPSIEFACFNSPSSIVIAGKEHLLNEISADLKSKEIFCAMLGSLSSFHTSSQLMIKDEVCSLNIKSKQSTTPVFSTVTTNLFNHETTPFNAEYVFENVLQPVRFTQTVSNIYKYIEENNYGNEITFIEVAPHPTLSFYLNQMKSKQSSYFNNGEKVTIYSPLHKKKNDYDEFLKTISTLYVNNSYDINFKSQLNQSTNVNNLPLYQWDDKMYFKIHSSIEKIKNEGPAIQHLGNSNESPSKSYQTFIDIKKLPFQWLKGHQVKGKYYFPGCGHITNIFNSFQNQDITIGSIEFRTPLVLQDGINQSLQTTINTLSKNEYNVKSHFKDTTTNQWVLCSTANFSLFKHGNEINKVDIDKLKKKCSFTKLSKSELYESIKIKTGLGYKGLFQGVNECYIGNNRSLSTVSLNEIQNQKEYNHLVNNNTMKSFFNAAILDTCLHGMLGFVKHQCQIVLDRIEGLKYYSSNIPSDQHSEVYVYSEMKTRIDSYSYSGSIKIMLNDGTLLIEIANIICTSLTPIIDNTLIIPPPSNEIYTPYQQSKDSIINNPESFKHLYQVEEINAQDQNNNIISNEHILWLFYTHINQRCPNINKDILSTLDYNQFKQLYYKESINENFFIFIYENLKKYNEIDDKNQLCQQIHKNEELFETTTQIMAKQIFTIENDQTQPLLADHLLLKQIYQNLNSFHLPNNIMCEIISESIKPITKEPMVFRILELGGGVGSLSTLVLEKIDKLLNDSPSSNIDIEFTYSDVSDSFLSEIQEKLSIIKGINIIYRVLDLDKSFKDQDLRPSYYDMVIMSNVMYQVRQLKSTLNEIHNILTPNGQLIFIEPPYKSAQYDSIFGVFPQWWSSSEDTTIRKDRSCIKQDSWVKILNECGYKDTTMSGNDSSIFLIQTRKPTINETVLSSLDSMEQLSTYNNIILFGNSNKFNTNELFKSNKQLKTKVHQMNNFKEFNNWLQESNDSVKKCKTLIMFIKATDTLDINNFKEITLEYIQINQTILQYELSDYFKHVLISLDSTSNNYLSSSINGAARYFVEFPQLDLFILDFDTISIQNENLLSLINILIDSKLNIQREFTIKNNIVYYERYKKQTKIKQSFKSNSFETNKDNLMVQLDPNLEYVLKTKKQEIKPNEIEVEVKGTGINYKDYLMYIGQISNNLDLKYGKEEEVENGLNQIPNIGNDFSGIITRCGSDVTKFKIGDEVFGTASKTSGSHIVIDYRYVYYKPNNMNHVQAASIPSVYVTTLHSIFYTGNLQPDQTILIHSAAGGVGLSSLELLKCKQHKGYIFLTVGSKDKEEYLMDTYGSFITGIYSSRNKNYVHQIKNKLIELECDEDHQGVDLILNTLSSEYMDSNFQCLNTCGRIVDLSITHLTPNDYITNNHFKYNYGYNNVELIVFSGPLFRSLLKKVVKMFNSNKLELIPIIEYSNSQFKDALEYINQRQHIGKIVVNHDTDIISRVFNEQDNSIIMKNNYDISRLNMGKNILVTGQTGIILEILKWLVKYSNKSIDNIIILSKSPLKWELELLINQTKHQKENSINFHFNQIDIENSNEIQKVLNNLELNSNIKNIDTVIHFAFVNEIGDLQDVDMSRLNIAHGAKTMGAVNLHNESIQRSWKMKQFIMASSVVSIIGSNRQCCYVSACSVIDSLSKYRKSIGLPSLSVNLGAIASTGVVSRNDAIEAMFQSSTVKLISPQLIFSSIDLFVQNIENYPNYCLNDFNYENIPSNISNYNFFKFDYQVNMVKKTTKIIQASMNSDEVIKSSIINKISELLSVDQTKINVDYQLTQLGLDSLVIVQLKNWIDTQYGHNLITIQQLQNNKISQSLEIITKGYISHSSKKKIDKKENKISIEEFIKNEIKIEDSIISKQCSIQTILNNKNKSILLTGSNGYLGAYLLNHLVKIESCSKVYCLIRNKSNSPNPINEIINNLKYHQLYDSLTKQEISKIVTIVGVISNENFGLSNENYTILSKEVDIIINSAADLSLQSNYHESKIININSLKEFLKLSVSSEIQKPIVHFSSFSVFFNQSLNGEEFDEDKIMPKFDNTSIGYMQTKVISELLLTNAQKSRGIPSLIIRLPDIWSNPETGIGHPNDIYQTSLQCSSVIGYYPNIYKDLFTSPITTISRNIINLIFNEKSWLNNTNSIYNLNGNPIETKFFYNILEKNYNCKEIEYEKWRELVSKSNHKSCITYNTYHNKYSDNFVSSFSIEKGFKMSNKTKQLLKSTDSYEENEWEINEDMVIRNINHYVVKNNCFAKESKTN</sequence>
<dbReference type="CDD" id="cd05235">
    <property type="entry name" value="SDR_e1"/>
    <property type="match status" value="1"/>
</dbReference>
<dbReference type="SMART" id="SM00827">
    <property type="entry name" value="PKS_AT"/>
    <property type="match status" value="1"/>
</dbReference>
<feature type="region of interest" description="C-terminal hotdog fold" evidence="5">
    <location>
        <begin position="1047"/>
        <end position="1204"/>
    </location>
</feature>
<dbReference type="FunFam" id="3.40.50.720:FF:000794">
    <property type="entry name" value="Probable polyketide synthase 33"/>
    <property type="match status" value="1"/>
</dbReference>
<dbReference type="VEuPathDB" id="AmoebaDB:DICPUDRAFT_157297"/>
<dbReference type="GO" id="GO:0006633">
    <property type="term" value="P:fatty acid biosynthetic process"/>
    <property type="evidence" value="ECO:0000318"/>
    <property type="project" value="GO_Central"/>
</dbReference>
<dbReference type="Pfam" id="PF08240">
    <property type="entry name" value="ADH_N"/>
    <property type="match status" value="1"/>
</dbReference>
<dbReference type="PROSITE" id="PS00606">
    <property type="entry name" value="KS3_1"/>
    <property type="match status" value="1"/>
</dbReference>
<dbReference type="STRING" id="5786.F0ZYS0"/>
<dbReference type="SUPFAM" id="SSF50129">
    <property type="entry name" value="GroES-like"/>
    <property type="match status" value="1"/>
</dbReference>
<dbReference type="SUPFAM" id="SSF52151">
    <property type="entry name" value="FabD/lysophospholipase-like"/>
    <property type="match status" value="1"/>
</dbReference>